<dbReference type="Pfam" id="PF05071">
    <property type="entry name" value="NDUFA12"/>
    <property type="match status" value="1"/>
</dbReference>
<dbReference type="Proteomes" id="UP000886520">
    <property type="component" value="Chromosome 5"/>
</dbReference>
<dbReference type="GO" id="GO:0005743">
    <property type="term" value="C:mitochondrial inner membrane"/>
    <property type="evidence" value="ECO:0007669"/>
    <property type="project" value="UniProtKB-SubCell"/>
</dbReference>
<name>A0A9D4ZMZ2_ADICA</name>
<gene>
    <name evidence="4" type="ORF">GOP47_0004735</name>
</gene>
<feature type="region of interest" description="Disordered" evidence="3">
    <location>
        <begin position="84"/>
        <end position="105"/>
    </location>
</feature>
<dbReference type="InterPro" id="IPR007763">
    <property type="entry name" value="NDUFA12"/>
</dbReference>
<keyword evidence="2" id="KW-0472">Membrane</keyword>
<comment type="function">
    <text evidence="2">Accessory subunit of the mitochondrial membrane respiratory chain NADH dehydrogenase (Complex I), that is believed not to be involved in catalysis. Complex I functions in the transfer of electrons from NADH to the respiratory chain. The immediate electron acceptor for the enzyme is believed to be ubiquinone.</text>
</comment>
<evidence type="ECO:0000256" key="2">
    <source>
        <dbReference type="RuleBase" id="RU363103"/>
    </source>
</evidence>
<evidence type="ECO:0000313" key="4">
    <source>
        <dbReference type="EMBL" id="KAI5079256.1"/>
    </source>
</evidence>
<sequence>MKELVGKDNAGNVFYRHSTTVDGAVTERRWVEYAGEPNPRNLPAEWYSWLIGRRKDAPTSEEIMGLEAYRQRVKMNAAIVEKEEEKRRFRQKSLQHDGNMDTMKPPDMSRFVQQVAALEGVSFDGGDKASMTNSAEQETPTIEETHRGIGENDQGSGKGGHKDPGVQRRKEQVDVYEKWSSKAQRVSGCLREMGASKLALPLIVIALLTKCGSIAFAFDTAMN</sequence>
<keyword evidence="2" id="KW-0679">Respiratory chain</keyword>
<feature type="region of interest" description="Disordered" evidence="3">
    <location>
        <begin position="124"/>
        <end position="174"/>
    </location>
</feature>
<evidence type="ECO:0000313" key="5">
    <source>
        <dbReference type="Proteomes" id="UP000886520"/>
    </source>
</evidence>
<evidence type="ECO:0000256" key="3">
    <source>
        <dbReference type="SAM" id="MobiDB-lite"/>
    </source>
</evidence>
<reference evidence="4 5" key="1">
    <citation type="submission" date="2021-01" db="EMBL/GenBank/DDBJ databases">
        <title>Adiantum capillus-veneris genome.</title>
        <authorList>
            <person name="Fang Y."/>
            <person name="Liao Q."/>
        </authorList>
    </citation>
    <scope>NUCLEOTIDE SEQUENCE [LARGE SCALE GENOMIC DNA]</scope>
    <source>
        <strain evidence="4">H3</strain>
        <tissue evidence="4">Leaf</tissue>
    </source>
</reference>
<comment type="subcellular location">
    <subcellularLocation>
        <location evidence="2">Mitochondrion inner membrane</location>
        <topology evidence="2">Peripheral membrane protein</topology>
        <orientation evidence="2">Matrix side</orientation>
    </subcellularLocation>
</comment>
<feature type="compositionally biased region" description="Basic and acidic residues" evidence="3">
    <location>
        <begin position="160"/>
        <end position="174"/>
    </location>
</feature>
<evidence type="ECO:0000256" key="1">
    <source>
        <dbReference type="ARBA" id="ARBA00007355"/>
    </source>
</evidence>
<comment type="similarity">
    <text evidence="1 2">Belongs to the complex I NDUFA12 subunit family.</text>
</comment>
<dbReference type="PANTHER" id="PTHR12910:SF1">
    <property type="entry name" value="NADH DEHYDROGENASE [UBIQUINONE] 1 ALPHA SUBCOMPLEX SUBUNIT 12"/>
    <property type="match status" value="1"/>
</dbReference>
<dbReference type="AlphaFoldDB" id="A0A9D4ZMZ2"/>
<accession>A0A9D4ZMZ2</accession>
<protein>
    <recommendedName>
        <fullName evidence="2">NADH dehydrogenase [ubiquinone] 1 alpha subcomplex subunit 12</fullName>
    </recommendedName>
</protein>
<organism evidence="4 5">
    <name type="scientific">Adiantum capillus-veneris</name>
    <name type="common">Maidenhair fern</name>
    <dbReference type="NCBI Taxonomy" id="13818"/>
    <lineage>
        <taxon>Eukaryota</taxon>
        <taxon>Viridiplantae</taxon>
        <taxon>Streptophyta</taxon>
        <taxon>Embryophyta</taxon>
        <taxon>Tracheophyta</taxon>
        <taxon>Polypodiopsida</taxon>
        <taxon>Polypodiidae</taxon>
        <taxon>Polypodiales</taxon>
        <taxon>Pteridineae</taxon>
        <taxon>Pteridaceae</taxon>
        <taxon>Vittarioideae</taxon>
        <taxon>Adiantum</taxon>
    </lineage>
</organism>
<dbReference type="OrthoDB" id="274641at2759"/>
<keyword evidence="2" id="KW-0813">Transport</keyword>
<feature type="compositionally biased region" description="Polar residues" evidence="3">
    <location>
        <begin position="130"/>
        <end position="142"/>
    </location>
</feature>
<keyword evidence="2" id="KW-0999">Mitochondrion inner membrane</keyword>
<proteinExistence type="inferred from homology"/>
<dbReference type="EMBL" id="JABFUD020000005">
    <property type="protein sequence ID" value="KAI5079256.1"/>
    <property type="molecule type" value="Genomic_DNA"/>
</dbReference>
<keyword evidence="2" id="KW-0249">Electron transport</keyword>
<comment type="caution">
    <text evidence="4">The sequence shown here is derived from an EMBL/GenBank/DDBJ whole genome shotgun (WGS) entry which is preliminary data.</text>
</comment>
<dbReference type="PANTHER" id="PTHR12910">
    <property type="entry name" value="NADH-UBIQUINONE OXIDOREDUCTASE SUBUNIT B17.2"/>
    <property type="match status" value="1"/>
</dbReference>
<keyword evidence="2" id="KW-0496">Mitochondrion</keyword>
<dbReference type="GO" id="GO:0006979">
    <property type="term" value="P:response to oxidative stress"/>
    <property type="evidence" value="ECO:0007669"/>
    <property type="project" value="TreeGrafter"/>
</dbReference>
<keyword evidence="5" id="KW-1185">Reference proteome</keyword>
<dbReference type="GO" id="GO:0045271">
    <property type="term" value="C:respiratory chain complex I"/>
    <property type="evidence" value="ECO:0007669"/>
    <property type="project" value="InterPro"/>
</dbReference>